<name>A0A401R5M3_STRNR</name>
<evidence type="ECO:0000313" key="4">
    <source>
        <dbReference type="Proteomes" id="UP000288351"/>
    </source>
</evidence>
<feature type="region of interest" description="Disordered" evidence="1">
    <location>
        <begin position="265"/>
        <end position="313"/>
    </location>
</feature>
<evidence type="ECO:0000313" key="3">
    <source>
        <dbReference type="EMBL" id="GCB92944.1"/>
    </source>
</evidence>
<feature type="transmembrane region" description="Helical" evidence="2">
    <location>
        <begin position="150"/>
        <end position="169"/>
    </location>
</feature>
<protein>
    <recommendedName>
        <fullName evidence="5">DUF998 domain-containing protein</fullName>
    </recommendedName>
</protein>
<comment type="caution">
    <text evidence="3">The sequence shown here is derived from an EMBL/GenBank/DDBJ whole genome shotgun (WGS) entry which is preliminary data.</text>
</comment>
<evidence type="ECO:0008006" key="5">
    <source>
        <dbReference type="Google" id="ProtNLM"/>
    </source>
</evidence>
<proteinExistence type="predicted"/>
<evidence type="ECO:0000256" key="1">
    <source>
        <dbReference type="SAM" id="MobiDB-lite"/>
    </source>
</evidence>
<keyword evidence="2" id="KW-0472">Membrane</keyword>
<dbReference type="Proteomes" id="UP000288351">
    <property type="component" value="Unassembled WGS sequence"/>
</dbReference>
<dbReference type="EMBL" id="BHXC01000007">
    <property type="protein sequence ID" value="GCB92944.1"/>
    <property type="molecule type" value="Genomic_DNA"/>
</dbReference>
<feature type="transmembrane region" description="Helical" evidence="2">
    <location>
        <begin position="77"/>
        <end position="97"/>
    </location>
</feature>
<feature type="transmembrane region" description="Helical" evidence="2">
    <location>
        <begin position="109"/>
        <end position="130"/>
    </location>
</feature>
<sequence length="313" mass="33142">MPNVPNPTRTGARTVYEPVVAPTTRYAGREATAAFLFAVAALLYNWWLLEFRLRTGLDPRHSYVSELYAADQPLRHLFGGLESGCALVVITGALLARSTPAGHGRWARTGWLALVGLGLSSLADVVLPMACAPSVERGCVPVHPWHTATSAFAHFFLFASMATLSRAAAVQRPPMPLVRRWGPRVLAVAMPAAILTVGPLIGHPGWHGIPQRVHLVLVGVWFALLAWELGRSARRRRRWAGHWDGPWERYVEGLRRVWRTEPAGRAQAVDSGGGDGSGGAGGAGGAGGGADSGGAAESGERAVPEAGLAPGRG</sequence>
<keyword evidence="2" id="KW-1133">Transmembrane helix</keyword>
<dbReference type="RefSeq" id="WP_272487495.1">
    <property type="nucleotide sequence ID" value="NZ_BHXC01000007.1"/>
</dbReference>
<accession>A0A401R5M3</accession>
<feature type="transmembrane region" description="Helical" evidence="2">
    <location>
        <begin position="213"/>
        <end position="230"/>
    </location>
</feature>
<organism evidence="3 4">
    <name type="scientific">Streptomyces noursei</name>
    <name type="common">Streptomyces albulus</name>
    <dbReference type="NCBI Taxonomy" id="1971"/>
    <lineage>
        <taxon>Bacteria</taxon>
        <taxon>Bacillati</taxon>
        <taxon>Actinomycetota</taxon>
        <taxon>Actinomycetes</taxon>
        <taxon>Kitasatosporales</taxon>
        <taxon>Streptomycetaceae</taxon>
        <taxon>Streptomyces</taxon>
    </lineage>
</organism>
<dbReference type="InterPro" id="IPR009339">
    <property type="entry name" value="DUF998"/>
</dbReference>
<evidence type="ECO:0000256" key="2">
    <source>
        <dbReference type="SAM" id="Phobius"/>
    </source>
</evidence>
<dbReference type="AlphaFoldDB" id="A0A401R5M3"/>
<feature type="transmembrane region" description="Helical" evidence="2">
    <location>
        <begin position="181"/>
        <end position="201"/>
    </location>
</feature>
<feature type="transmembrane region" description="Helical" evidence="2">
    <location>
        <begin position="31"/>
        <end position="49"/>
    </location>
</feature>
<keyword evidence="2" id="KW-0812">Transmembrane</keyword>
<reference evidence="3 4" key="1">
    <citation type="journal article" date="2019" name="Microbiol. Resour. Announc.">
        <title>Draft Genome Sequence of the Most Traditional epsilon-Poly-l-Lysine Producer, Streptomyces albulus NBRC14147.</title>
        <authorList>
            <person name="Yamanaka K."/>
            <person name="Hamano Y."/>
        </authorList>
    </citation>
    <scope>NUCLEOTIDE SEQUENCE [LARGE SCALE GENOMIC DNA]</scope>
    <source>
        <strain evidence="3 4">NBRC 14147</strain>
    </source>
</reference>
<feature type="compositionally biased region" description="Gly residues" evidence="1">
    <location>
        <begin position="271"/>
        <end position="292"/>
    </location>
</feature>
<dbReference type="Pfam" id="PF06197">
    <property type="entry name" value="DUF998"/>
    <property type="match status" value="1"/>
</dbReference>
<gene>
    <name evidence="3" type="ORF">SALB_05720</name>
</gene>